<organism evidence="2 3">
    <name type="scientific">Nostoc sphaeroides CCNUC1</name>
    <dbReference type="NCBI Taxonomy" id="2653204"/>
    <lineage>
        <taxon>Bacteria</taxon>
        <taxon>Bacillati</taxon>
        <taxon>Cyanobacteriota</taxon>
        <taxon>Cyanophyceae</taxon>
        <taxon>Nostocales</taxon>
        <taxon>Nostocaceae</taxon>
        <taxon>Nostoc</taxon>
    </lineage>
</organism>
<dbReference type="KEGG" id="nsh:GXM_04527"/>
<keyword evidence="1" id="KW-1133">Transmembrane helix</keyword>
<protein>
    <submittedName>
        <fullName evidence="2">Uncharacterized protein</fullName>
    </submittedName>
</protein>
<dbReference type="Proteomes" id="UP000326678">
    <property type="component" value="Chromosome Gxm1"/>
</dbReference>
<evidence type="ECO:0000256" key="1">
    <source>
        <dbReference type="SAM" id="Phobius"/>
    </source>
</evidence>
<sequence length="39" mass="4312">MCSRGATSILASISGLALPFLLRYLRLDPALKQLMSWAF</sequence>
<feature type="transmembrane region" description="Helical" evidence="1">
    <location>
        <begin position="6"/>
        <end position="25"/>
    </location>
</feature>
<dbReference type="EMBL" id="CP045226">
    <property type="protein sequence ID" value="QFS47046.1"/>
    <property type="molecule type" value="Genomic_DNA"/>
</dbReference>
<keyword evidence="1" id="KW-0812">Transmembrane</keyword>
<reference evidence="2 3" key="1">
    <citation type="submission" date="2019-10" db="EMBL/GenBank/DDBJ databases">
        <title>Genomic and transcriptomic insights into the perfect genentic adaptation of a filamentous nitrogen-fixing cyanobacterium to rice fields.</title>
        <authorList>
            <person name="Chen Z."/>
        </authorList>
    </citation>
    <scope>NUCLEOTIDE SEQUENCE [LARGE SCALE GENOMIC DNA]</scope>
    <source>
        <strain evidence="2">CCNUC1</strain>
    </source>
</reference>
<name>A0A5P8W441_9NOSO</name>
<keyword evidence="3" id="KW-1185">Reference proteome</keyword>
<gene>
    <name evidence="2" type="ORF">GXM_04527</name>
</gene>
<accession>A0A5P8W441</accession>
<dbReference type="AlphaFoldDB" id="A0A5P8W441"/>
<evidence type="ECO:0000313" key="3">
    <source>
        <dbReference type="Proteomes" id="UP000326678"/>
    </source>
</evidence>
<proteinExistence type="predicted"/>
<evidence type="ECO:0000313" key="2">
    <source>
        <dbReference type="EMBL" id="QFS47046.1"/>
    </source>
</evidence>
<keyword evidence="1" id="KW-0472">Membrane</keyword>